<evidence type="ECO:0000313" key="14">
    <source>
        <dbReference type="Proteomes" id="UP000748531"/>
    </source>
</evidence>
<dbReference type="InterPro" id="IPR013780">
    <property type="entry name" value="Glyco_hydro_b"/>
</dbReference>
<evidence type="ECO:0000256" key="4">
    <source>
        <dbReference type="ARBA" id="ARBA00022801"/>
    </source>
</evidence>
<dbReference type="Gene3D" id="2.60.40.1180">
    <property type="entry name" value="Golgi alpha-mannosidase II"/>
    <property type="match status" value="2"/>
</dbReference>
<dbReference type="AlphaFoldDB" id="A0A8J4WWV4"/>
<dbReference type="CDD" id="cd14752">
    <property type="entry name" value="GH31_N"/>
    <property type="match status" value="1"/>
</dbReference>
<dbReference type="Pfam" id="PF00088">
    <property type="entry name" value="Trefoil"/>
    <property type="match status" value="1"/>
</dbReference>
<dbReference type="Gene3D" id="2.60.40.1760">
    <property type="entry name" value="glycosyl hydrolase (family 31)"/>
    <property type="match status" value="1"/>
</dbReference>
<keyword evidence="5" id="KW-0472">Membrane</keyword>
<dbReference type="CDD" id="cd06602">
    <property type="entry name" value="GH31_MGAM_SI_GAA"/>
    <property type="match status" value="1"/>
</dbReference>
<dbReference type="InterPro" id="IPR017853">
    <property type="entry name" value="GH"/>
</dbReference>
<dbReference type="PANTHER" id="PTHR22762:SF133">
    <property type="entry name" value="P-TYPE DOMAIN-CONTAINING PROTEIN"/>
    <property type="match status" value="1"/>
</dbReference>
<dbReference type="InterPro" id="IPR030459">
    <property type="entry name" value="Glyco_hydro_31_CS"/>
</dbReference>
<dbReference type="GO" id="GO:0016020">
    <property type="term" value="C:membrane"/>
    <property type="evidence" value="ECO:0007669"/>
    <property type="project" value="UniProtKB-SubCell"/>
</dbReference>
<feature type="chain" id="PRO_5035275808" evidence="11">
    <location>
        <begin position="27"/>
        <end position="911"/>
    </location>
</feature>
<dbReference type="PROSITE" id="PS00707">
    <property type="entry name" value="GLYCOSYL_HYDROL_F31_2"/>
    <property type="match status" value="1"/>
</dbReference>
<dbReference type="GO" id="GO:0090599">
    <property type="term" value="F:alpha-glucosidase activity"/>
    <property type="evidence" value="ECO:0007669"/>
    <property type="project" value="UniProtKB-ARBA"/>
</dbReference>
<dbReference type="SUPFAM" id="SSF74650">
    <property type="entry name" value="Galactose mutarotase-like"/>
    <property type="match status" value="1"/>
</dbReference>
<dbReference type="EMBL" id="LUCH01004025">
    <property type="protein sequence ID" value="KAF5399472.1"/>
    <property type="molecule type" value="Genomic_DNA"/>
</dbReference>
<dbReference type="InterPro" id="IPR011013">
    <property type="entry name" value="Gal_mutarotase_sf_dom"/>
</dbReference>
<reference evidence="13" key="1">
    <citation type="submission" date="2019-05" db="EMBL/GenBank/DDBJ databases">
        <title>Annotation for the trematode Paragonimus heterotremus.</title>
        <authorList>
            <person name="Choi Y.-J."/>
        </authorList>
    </citation>
    <scope>NUCLEOTIDE SEQUENCE</scope>
    <source>
        <strain evidence="13">LC</strain>
    </source>
</reference>
<dbReference type="InterPro" id="IPR044913">
    <property type="entry name" value="P_trefoil_dom_sf"/>
</dbReference>
<protein>
    <submittedName>
        <fullName evidence="13">Lysosomal alpha-glucosidase</fullName>
    </submittedName>
</protein>
<keyword evidence="4 10" id="KW-0378">Hydrolase</keyword>
<evidence type="ECO:0000256" key="8">
    <source>
        <dbReference type="ARBA" id="ARBA00023295"/>
    </source>
</evidence>
<evidence type="ECO:0000256" key="7">
    <source>
        <dbReference type="ARBA" id="ARBA00023180"/>
    </source>
</evidence>
<dbReference type="InterPro" id="IPR000322">
    <property type="entry name" value="Glyco_hydro_31_TIM"/>
</dbReference>
<evidence type="ECO:0000256" key="2">
    <source>
        <dbReference type="ARBA" id="ARBA00007806"/>
    </source>
</evidence>
<dbReference type="SUPFAM" id="SSF51011">
    <property type="entry name" value="Glycosyl hydrolase domain"/>
    <property type="match status" value="1"/>
</dbReference>
<dbReference type="PROSITE" id="PS00129">
    <property type="entry name" value="GLYCOSYL_HYDROL_F31_1"/>
    <property type="match status" value="1"/>
</dbReference>
<accession>A0A8J4WWV4</accession>
<organism evidence="13 14">
    <name type="scientific">Paragonimus heterotremus</name>
    <dbReference type="NCBI Taxonomy" id="100268"/>
    <lineage>
        <taxon>Eukaryota</taxon>
        <taxon>Metazoa</taxon>
        <taxon>Spiralia</taxon>
        <taxon>Lophotrochozoa</taxon>
        <taxon>Platyhelminthes</taxon>
        <taxon>Trematoda</taxon>
        <taxon>Digenea</taxon>
        <taxon>Plagiorchiida</taxon>
        <taxon>Troglotremata</taxon>
        <taxon>Troglotrematidae</taxon>
        <taxon>Paragonimus</taxon>
    </lineage>
</organism>
<dbReference type="SUPFAM" id="SSF57492">
    <property type="entry name" value="Trefoil"/>
    <property type="match status" value="1"/>
</dbReference>
<evidence type="ECO:0000256" key="5">
    <source>
        <dbReference type="ARBA" id="ARBA00023136"/>
    </source>
</evidence>
<evidence type="ECO:0000256" key="9">
    <source>
        <dbReference type="PROSITE-ProRule" id="PRU00779"/>
    </source>
</evidence>
<dbReference type="Pfam" id="PF01055">
    <property type="entry name" value="Glyco_hydro_31_2nd"/>
    <property type="match status" value="1"/>
</dbReference>
<keyword evidence="8 10" id="KW-0326">Glycosidase</keyword>
<evidence type="ECO:0000256" key="6">
    <source>
        <dbReference type="ARBA" id="ARBA00023157"/>
    </source>
</evidence>
<gene>
    <name evidence="13" type="ORF">PHET_07214</name>
</gene>
<keyword evidence="14" id="KW-1185">Reference proteome</keyword>
<evidence type="ECO:0000259" key="12">
    <source>
        <dbReference type="PROSITE" id="PS51448"/>
    </source>
</evidence>
<comment type="subcellular location">
    <subcellularLocation>
        <location evidence="1">Membrane</location>
    </subcellularLocation>
</comment>
<comment type="caution">
    <text evidence="9">Lacks conserved residue(s) required for the propagation of feature annotation.</text>
</comment>
<evidence type="ECO:0000256" key="10">
    <source>
        <dbReference type="RuleBase" id="RU361185"/>
    </source>
</evidence>
<keyword evidence="7" id="KW-0325">Glycoprotein</keyword>
<dbReference type="InterPro" id="IPR048395">
    <property type="entry name" value="Glyco_hydro_31_C"/>
</dbReference>
<dbReference type="Proteomes" id="UP000748531">
    <property type="component" value="Unassembled WGS sequence"/>
</dbReference>
<dbReference type="Gene3D" id="3.20.20.80">
    <property type="entry name" value="Glycosidases"/>
    <property type="match status" value="1"/>
</dbReference>
<evidence type="ECO:0000313" key="13">
    <source>
        <dbReference type="EMBL" id="KAF5399472.1"/>
    </source>
</evidence>
<dbReference type="Gene3D" id="4.10.110.10">
    <property type="entry name" value="Spasmolytic Protein, domain 1"/>
    <property type="match status" value="1"/>
</dbReference>
<dbReference type="GO" id="GO:0030246">
    <property type="term" value="F:carbohydrate binding"/>
    <property type="evidence" value="ECO:0007669"/>
    <property type="project" value="InterPro"/>
</dbReference>
<keyword evidence="3 11" id="KW-0732">Signal</keyword>
<dbReference type="InterPro" id="IPR030458">
    <property type="entry name" value="Glyco_hydro_31_AS"/>
</dbReference>
<dbReference type="PROSITE" id="PS51448">
    <property type="entry name" value="P_TREFOIL_2"/>
    <property type="match status" value="1"/>
</dbReference>
<dbReference type="OrthoDB" id="5839090at2759"/>
<dbReference type="CDD" id="cd00111">
    <property type="entry name" value="Trefoil"/>
    <property type="match status" value="1"/>
</dbReference>
<dbReference type="Pfam" id="PF21365">
    <property type="entry name" value="Glyco_hydro_31_3rd"/>
    <property type="match status" value="1"/>
</dbReference>
<comment type="caution">
    <text evidence="13">The sequence shown here is derived from an EMBL/GenBank/DDBJ whole genome shotgun (WGS) entry which is preliminary data.</text>
</comment>
<dbReference type="SUPFAM" id="SSF51445">
    <property type="entry name" value="(Trans)glycosidases"/>
    <property type="match status" value="1"/>
</dbReference>
<dbReference type="InterPro" id="IPR000519">
    <property type="entry name" value="P_trefoil_dom"/>
</dbReference>
<proteinExistence type="inferred from homology"/>
<feature type="signal peptide" evidence="11">
    <location>
        <begin position="1"/>
        <end position="26"/>
    </location>
</feature>
<keyword evidence="6" id="KW-1015">Disulfide bond</keyword>
<name>A0A8J4WWV4_9TREM</name>
<comment type="similarity">
    <text evidence="2 10">Belongs to the glycosyl hydrolase 31 family.</text>
</comment>
<dbReference type="SMART" id="SM00018">
    <property type="entry name" value="PD"/>
    <property type="match status" value="1"/>
</dbReference>
<dbReference type="GO" id="GO:0005975">
    <property type="term" value="P:carbohydrate metabolic process"/>
    <property type="evidence" value="ECO:0007669"/>
    <property type="project" value="InterPro"/>
</dbReference>
<evidence type="ECO:0000256" key="11">
    <source>
        <dbReference type="SAM" id="SignalP"/>
    </source>
</evidence>
<feature type="domain" description="P-type" evidence="12">
    <location>
        <begin position="33"/>
        <end position="81"/>
    </location>
</feature>
<dbReference type="PANTHER" id="PTHR22762">
    <property type="entry name" value="ALPHA-GLUCOSIDASE"/>
    <property type="match status" value="1"/>
</dbReference>
<sequence length="911" mass="102106">MSYQRTVYISEMEIVIFSLAFVLSLAVSVDGQAQCKPIPVSARLDCHPEEGANEEKCIAKGCCWTPRDANDPGIPMCYFPTNYPKYFVSSVTPTSRGFFADLTKTRTGFGMNESNNARVEIRHETKNRLRIRFTIPSDSNRWEPPIPLGEPENPPPAKPDYVVQLVKSPFGLQISRNSDEHDILLDSSGSMSASTIIANQFLQVSFRLFAQRGFGPGELRTSFPQPLNQWSRDGLWARDTAPMAHENLYGVHNFFMGLSHDGTAFGIFLLNSNAQEVALTPLPAITYRTIGGILDFFIFTGPKPKDVIAQYYDLIGHPPLPPYWSLGFHLCRYGYRNLEEVAQTVKRNLDAGIPIEAQWVDIDYMDQRKIWSVDPVNFADLGSFVRDTLHNQYGIRSILIVDPAVSSQGGPDYTPFSNGLKMGIFVNDSRTGKPILGTVWPGETVFPDFSHPNAEEWWYDSVSRFHENVPFDGLWIDMNEPANFDAGSTTGCDNLDSLNNPPFVPEILDRSLYAKTICPSALHYNTTHYNRHNLYGYDHARVTRHALERLFPGKRSFLLSRSTFAGSGRYTIHWTGDNLSSWADMRTSILQLINFNMFAMPIVGADICGFRDDTTEELCIRWSQLGAFYPFARNHNGLGSIPQDPAVWSKKGTEAIRDALRLRYTLLPYFYSLFFRAHLYGETVIRALAFEFPDELATHTISTQFMLGSCVLVTPVLEESRTGVEGYVPAGEWINLSTGLRITSHGEVKYFKAPLNVIPVLVRGGCILPTQHSWEITSISRKKGLSLFVILSSVDDGSPVAGRAAKAAGELFWDDGESDPLNYVHVKFTVNSRVLVINSDPSHSAAVANLDPQETSLKSIIICGFSIAPTSIRLNEQPIKFEFYEKLSTVIIRLPDATKFTVETRVTWGFD</sequence>
<evidence type="ECO:0000256" key="3">
    <source>
        <dbReference type="ARBA" id="ARBA00022729"/>
    </source>
</evidence>
<evidence type="ECO:0000256" key="1">
    <source>
        <dbReference type="ARBA" id="ARBA00004370"/>
    </source>
</evidence>